<evidence type="ECO:0000256" key="3">
    <source>
        <dbReference type="ARBA" id="ARBA00022827"/>
    </source>
</evidence>
<comment type="caution">
    <text evidence="7">The sequence shown here is derived from an EMBL/GenBank/DDBJ whole genome shotgun (WGS) entry which is preliminary data.</text>
</comment>
<evidence type="ECO:0000259" key="6">
    <source>
        <dbReference type="Pfam" id="PF01494"/>
    </source>
</evidence>
<dbReference type="PANTHER" id="PTHR13789:SF309">
    <property type="entry name" value="PUTATIVE (AFU_ORTHOLOGUE AFUA_6G14510)-RELATED"/>
    <property type="match status" value="1"/>
</dbReference>
<dbReference type="GO" id="GO:0004497">
    <property type="term" value="F:monooxygenase activity"/>
    <property type="evidence" value="ECO:0007669"/>
    <property type="project" value="UniProtKB-KW"/>
</dbReference>
<dbReference type="Proteomes" id="UP001215280">
    <property type="component" value="Unassembled WGS sequence"/>
</dbReference>
<evidence type="ECO:0000256" key="1">
    <source>
        <dbReference type="ARBA" id="ARBA00007992"/>
    </source>
</evidence>
<reference evidence="7" key="1">
    <citation type="submission" date="2023-03" db="EMBL/GenBank/DDBJ databases">
        <title>Massive genome expansion in bonnet fungi (Mycena s.s.) driven by repeated elements and novel gene families across ecological guilds.</title>
        <authorList>
            <consortium name="Lawrence Berkeley National Laboratory"/>
            <person name="Harder C.B."/>
            <person name="Miyauchi S."/>
            <person name="Viragh M."/>
            <person name="Kuo A."/>
            <person name="Thoen E."/>
            <person name="Andreopoulos B."/>
            <person name="Lu D."/>
            <person name="Skrede I."/>
            <person name="Drula E."/>
            <person name="Henrissat B."/>
            <person name="Morin E."/>
            <person name="Kohler A."/>
            <person name="Barry K."/>
            <person name="LaButti K."/>
            <person name="Morin E."/>
            <person name="Salamov A."/>
            <person name="Lipzen A."/>
            <person name="Mereny Z."/>
            <person name="Hegedus B."/>
            <person name="Baldrian P."/>
            <person name="Stursova M."/>
            <person name="Weitz H."/>
            <person name="Taylor A."/>
            <person name="Grigoriev I.V."/>
            <person name="Nagy L.G."/>
            <person name="Martin F."/>
            <person name="Kauserud H."/>
        </authorList>
    </citation>
    <scope>NUCLEOTIDE SEQUENCE</scope>
    <source>
        <strain evidence="7">CBHHK188m</strain>
    </source>
</reference>
<dbReference type="InterPro" id="IPR036188">
    <property type="entry name" value="FAD/NAD-bd_sf"/>
</dbReference>
<evidence type="ECO:0000313" key="8">
    <source>
        <dbReference type="Proteomes" id="UP001215280"/>
    </source>
</evidence>
<dbReference type="AlphaFoldDB" id="A0AAD7HYG8"/>
<keyword evidence="3" id="KW-0274">FAD</keyword>
<keyword evidence="2" id="KW-0285">Flavoprotein</keyword>
<evidence type="ECO:0000256" key="5">
    <source>
        <dbReference type="ARBA" id="ARBA00023033"/>
    </source>
</evidence>
<gene>
    <name evidence="7" type="ORF">DFH07DRAFT_945262</name>
</gene>
<dbReference type="GO" id="GO:0071949">
    <property type="term" value="F:FAD binding"/>
    <property type="evidence" value="ECO:0007669"/>
    <property type="project" value="InterPro"/>
</dbReference>
<dbReference type="PRINTS" id="PR00420">
    <property type="entry name" value="RNGMNOXGNASE"/>
</dbReference>
<name>A0AAD7HYG8_9AGAR</name>
<dbReference type="PANTHER" id="PTHR13789">
    <property type="entry name" value="MONOOXYGENASE"/>
    <property type="match status" value="1"/>
</dbReference>
<dbReference type="SUPFAM" id="SSF51905">
    <property type="entry name" value="FAD/NAD(P)-binding domain"/>
    <property type="match status" value="1"/>
</dbReference>
<organism evidence="7 8">
    <name type="scientific">Mycena maculata</name>
    <dbReference type="NCBI Taxonomy" id="230809"/>
    <lineage>
        <taxon>Eukaryota</taxon>
        <taxon>Fungi</taxon>
        <taxon>Dikarya</taxon>
        <taxon>Basidiomycota</taxon>
        <taxon>Agaricomycotina</taxon>
        <taxon>Agaricomycetes</taxon>
        <taxon>Agaricomycetidae</taxon>
        <taxon>Agaricales</taxon>
        <taxon>Marasmiineae</taxon>
        <taxon>Mycenaceae</taxon>
        <taxon>Mycena</taxon>
    </lineage>
</organism>
<evidence type="ECO:0000256" key="2">
    <source>
        <dbReference type="ARBA" id="ARBA00022630"/>
    </source>
</evidence>
<feature type="domain" description="FAD-binding" evidence="6">
    <location>
        <begin position="11"/>
        <end position="347"/>
    </location>
</feature>
<evidence type="ECO:0000313" key="7">
    <source>
        <dbReference type="EMBL" id="KAJ7730978.1"/>
    </source>
</evidence>
<dbReference type="InterPro" id="IPR050493">
    <property type="entry name" value="FAD-dep_Monooxygenase_BioMet"/>
</dbReference>
<accession>A0AAD7HYG8</accession>
<evidence type="ECO:0000256" key="4">
    <source>
        <dbReference type="ARBA" id="ARBA00023002"/>
    </source>
</evidence>
<sequence>MATSKAGLNFIVVGASVAGLTSAIGLKAAGHRVLVLEKDSQLGGPGLVPSGCPRVSPSGCKILFDWGLEAETRARSVLSEGFAVYKYDNGGKSPRREFIGVNLWNQELLAEARGGFLQLRNQDLLQILYDAAVKEDSNPLVTVIFGAEVVGVDCDTCTVTLQSGQIHRADAIIGADGAGGVVRRTLMLEEGVAPETHDKPTGLAMYGCASPNSTTRVVSSIERCFPSASIPRKLLEENGDFATFYEYPEHTITMGSNRGVIAYCSGKEKDIMMWVYTPDSSQDGTWTDVAEKKFVDVLGPCAEEIEKLAALAGPATCLQIRDHYNLQSWASRSGRVLVLGEGAHPLPLTGLHKPASFHTYSIALEDGAFIGKIFSRTRNRDRVPEFFHAFQEHRHVTPPTNAFFEPRSSRIRVLEKEYISLITLPDGEMAAARDAAMRANHADGRSVMDNDLEQMRDGMIWVFTYDPADDADEWCVYILSTAAMKLMGSDGRIGGYNGAASVPQASATISINDRSSFPRSTGRREYYQQYVTIEDGPTHHMQTIARESKNLN</sequence>
<protein>
    <recommendedName>
        <fullName evidence="6">FAD-binding domain-containing protein</fullName>
    </recommendedName>
</protein>
<dbReference type="Pfam" id="PF01494">
    <property type="entry name" value="FAD_binding_3"/>
    <property type="match status" value="1"/>
</dbReference>
<keyword evidence="5" id="KW-0503">Monooxygenase</keyword>
<comment type="similarity">
    <text evidence="1">Belongs to the paxM FAD-dependent monooxygenase family.</text>
</comment>
<proteinExistence type="inferred from homology"/>
<keyword evidence="4" id="KW-0560">Oxidoreductase</keyword>
<dbReference type="EMBL" id="JARJLG010000186">
    <property type="protein sequence ID" value="KAJ7730978.1"/>
    <property type="molecule type" value="Genomic_DNA"/>
</dbReference>
<keyword evidence="8" id="KW-1185">Reference proteome</keyword>
<dbReference type="Gene3D" id="3.50.50.60">
    <property type="entry name" value="FAD/NAD(P)-binding domain"/>
    <property type="match status" value="1"/>
</dbReference>
<dbReference type="InterPro" id="IPR002938">
    <property type="entry name" value="FAD-bd"/>
</dbReference>